<reference evidence="2" key="1">
    <citation type="submission" date="2021-04" db="EMBL/GenBank/DDBJ databases">
        <authorList>
            <person name="Tunstrom K."/>
        </authorList>
    </citation>
    <scope>NUCLEOTIDE SEQUENCE</scope>
</reference>
<evidence type="ECO:0000313" key="2">
    <source>
        <dbReference type="EMBL" id="CAG4991026.1"/>
    </source>
</evidence>
<dbReference type="OrthoDB" id="411871at2759"/>
<accession>A0A8S3X0H1</accession>
<keyword evidence="3" id="KW-1185">Reference proteome</keyword>
<dbReference type="InterPro" id="IPR005135">
    <property type="entry name" value="Endo/exonuclease/phosphatase"/>
</dbReference>
<dbReference type="EMBL" id="CAJQZP010000881">
    <property type="protein sequence ID" value="CAG4991026.1"/>
    <property type="molecule type" value="Genomic_DNA"/>
</dbReference>
<gene>
    <name evidence="2" type="ORF">PAPOLLO_LOCUS12058</name>
</gene>
<name>A0A8S3X0H1_PARAO</name>
<organism evidence="2 3">
    <name type="scientific">Parnassius apollo</name>
    <name type="common">Apollo butterfly</name>
    <name type="synonym">Papilio apollo</name>
    <dbReference type="NCBI Taxonomy" id="110799"/>
    <lineage>
        <taxon>Eukaryota</taxon>
        <taxon>Metazoa</taxon>
        <taxon>Ecdysozoa</taxon>
        <taxon>Arthropoda</taxon>
        <taxon>Hexapoda</taxon>
        <taxon>Insecta</taxon>
        <taxon>Pterygota</taxon>
        <taxon>Neoptera</taxon>
        <taxon>Endopterygota</taxon>
        <taxon>Lepidoptera</taxon>
        <taxon>Glossata</taxon>
        <taxon>Ditrysia</taxon>
        <taxon>Papilionoidea</taxon>
        <taxon>Papilionidae</taxon>
        <taxon>Parnassiinae</taxon>
        <taxon>Parnassini</taxon>
        <taxon>Parnassius</taxon>
        <taxon>Parnassius</taxon>
    </lineage>
</organism>
<evidence type="ECO:0000313" key="3">
    <source>
        <dbReference type="Proteomes" id="UP000691718"/>
    </source>
</evidence>
<sequence length="333" mass="38494">MNKTPGYTTYQFPHNRHVKASILIKEGLGSCLGISKYSTPNLCIVQLITSGKRIFLTSIYVEPKDDENETLNHLEQFIIETGDAIHIIAGDLNGWHQLWGSPTANKRDPNNLLNFIDEITAFIHKICKKYLPHSSIRPERPSWWTEDLEKLKRKVLDNHHLLQKLSRKRLPMNEAITNKTQLRKEYAEAIRKASTENFREFCNKQGRADVWSVTNRLLKNSIPTLPPSTLKLAPNKYTTSSEETAHIFLQKFYPENTIDTYSSQTVTRQTIKFPPNTNDDPPFTIDEVLRNLKDMNPRKSPEPDHLTSDICFCFTQTFPELITNIMNRFINIP</sequence>
<dbReference type="GO" id="GO:0003824">
    <property type="term" value="F:catalytic activity"/>
    <property type="evidence" value="ECO:0007669"/>
    <property type="project" value="InterPro"/>
</dbReference>
<dbReference type="AlphaFoldDB" id="A0A8S3X0H1"/>
<feature type="domain" description="Endonuclease/exonuclease/phosphatase" evidence="1">
    <location>
        <begin position="55"/>
        <end position="119"/>
    </location>
</feature>
<comment type="caution">
    <text evidence="2">The sequence shown here is derived from an EMBL/GenBank/DDBJ whole genome shotgun (WGS) entry which is preliminary data.</text>
</comment>
<proteinExistence type="predicted"/>
<dbReference type="Proteomes" id="UP000691718">
    <property type="component" value="Unassembled WGS sequence"/>
</dbReference>
<dbReference type="Pfam" id="PF14529">
    <property type="entry name" value="Exo_endo_phos_2"/>
    <property type="match status" value="1"/>
</dbReference>
<protein>
    <submittedName>
        <fullName evidence="2">(apollo) hypothetical protein</fullName>
    </submittedName>
</protein>
<evidence type="ECO:0000259" key="1">
    <source>
        <dbReference type="Pfam" id="PF14529"/>
    </source>
</evidence>